<keyword evidence="5" id="KW-0406">Ion transport</keyword>
<comment type="catalytic activity">
    <reaction evidence="13">
        <text>2 Fe(2+) + NADP(+) + H(+) = 2 Fe(3+) + NADPH</text>
        <dbReference type="Rhea" id="RHEA:71767"/>
        <dbReference type="ChEBI" id="CHEBI:15378"/>
        <dbReference type="ChEBI" id="CHEBI:29033"/>
        <dbReference type="ChEBI" id="CHEBI:29034"/>
        <dbReference type="ChEBI" id="CHEBI:57783"/>
        <dbReference type="ChEBI" id="CHEBI:58349"/>
    </reaction>
    <physiologicalReaction direction="right-to-left" evidence="13">
        <dbReference type="Rhea" id="RHEA:71769"/>
    </physiologicalReaction>
</comment>
<dbReference type="PANTHER" id="PTHR14239:SF0">
    <property type="entry name" value="F420-DEPENDENT NADP REDUCTASE"/>
    <property type="match status" value="1"/>
</dbReference>
<evidence type="ECO:0000313" key="18">
    <source>
        <dbReference type="Proteomes" id="UP001497497"/>
    </source>
</evidence>
<keyword evidence="11 14" id="KW-0472">Membrane</keyword>
<dbReference type="InterPro" id="IPR013130">
    <property type="entry name" value="Fe3_Rdtase_TM_dom"/>
</dbReference>
<dbReference type="AlphaFoldDB" id="A0AAV2IJB9"/>
<feature type="transmembrane region" description="Helical" evidence="14">
    <location>
        <begin position="285"/>
        <end position="304"/>
    </location>
</feature>
<keyword evidence="8 14" id="KW-1133">Transmembrane helix</keyword>
<reference evidence="17 18" key="1">
    <citation type="submission" date="2024-04" db="EMBL/GenBank/DDBJ databases">
        <authorList>
            <consortium name="Genoscope - CEA"/>
            <person name="William W."/>
        </authorList>
    </citation>
    <scope>NUCLEOTIDE SEQUENCE [LARGE SCALE GENOMIC DNA]</scope>
</reference>
<evidence type="ECO:0000256" key="4">
    <source>
        <dbReference type="ARBA" id="ARBA00007729"/>
    </source>
</evidence>
<evidence type="ECO:0000256" key="2">
    <source>
        <dbReference type="ARBA" id="ARBA00001974"/>
    </source>
</evidence>
<dbReference type="Gene3D" id="3.40.50.720">
    <property type="entry name" value="NAD(P)-binding Rossmann-like Domain"/>
    <property type="match status" value="1"/>
</dbReference>
<dbReference type="InterPro" id="IPR051267">
    <property type="entry name" value="STEAP_metalloreductase"/>
</dbReference>
<dbReference type="InterPro" id="IPR036291">
    <property type="entry name" value="NAD(P)-bd_dom_sf"/>
</dbReference>
<evidence type="ECO:0000256" key="6">
    <source>
        <dbReference type="ARBA" id="ARBA00022692"/>
    </source>
</evidence>
<dbReference type="Pfam" id="PF03807">
    <property type="entry name" value="F420_oxidored"/>
    <property type="match status" value="1"/>
</dbReference>
<keyword evidence="5" id="KW-0410">Iron transport</keyword>
<dbReference type="Pfam" id="PF01794">
    <property type="entry name" value="Ferric_reduct"/>
    <property type="match status" value="1"/>
</dbReference>
<evidence type="ECO:0000256" key="9">
    <source>
        <dbReference type="ARBA" id="ARBA00023002"/>
    </source>
</evidence>
<keyword evidence="5" id="KW-0813">Transport</keyword>
<comment type="subcellular location">
    <subcellularLocation>
        <location evidence="3">Endosome membrane</location>
        <topology evidence="3">Multi-pass membrane protein</topology>
    </subcellularLocation>
</comment>
<evidence type="ECO:0000256" key="8">
    <source>
        <dbReference type="ARBA" id="ARBA00022989"/>
    </source>
</evidence>
<evidence type="ECO:0000256" key="14">
    <source>
        <dbReference type="SAM" id="Phobius"/>
    </source>
</evidence>
<evidence type="ECO:0000256" key="7">
    <source>
        <dbReference type="ARBA" id="ARBA00022753"/>
    </source>
</evidence>
<feature type="domain" description="Ferric oxidoreductase" evidence="15">
    <location>
        <begin position="266"/>
        <end position="391"/>
    </location>
</feature>
<feature type="domain" description="Pyrroline-5-carboxylate reductase catalytic N-terminal" evidence="16">
    <location>
        <begin position="10"/>
        <end position="102"/>
    </location>
</feature>
<comment type="catalytic activity">
    <reaction evidence="12">
        <text>2 Cu(+) + NADP(+) + H(+) = 2 Cu(2+) + NADPH</text>
        <dbReference type="Rhea" id="RHEA:71771"/>
        <dbReference type="ChEBI" id="CHEBI:15378"/>
        <dbReference type="ChEBI" id="CHEBI:29036"/>
        <dbReference type="ChEBI" id="CHEBI:49552"/>
        <dbReference type="ChEBI" id="CHEBI:57783"/>
        <dbReference type="ChEBI" id="CHEBI:58349"/>
    </reaction>
    <physiologicalReaction direction="right-to-left" evidence="12">
        <dbReference type="Rhea" id="RHEA:71773"/>
    </physiologicalReaction>
</comment>
<dbReference type="GO" id="GO:0008823">
    <property type="term" value="F:cupric reductase (NADH) activity"/>
    <property type="evidence" value="ECO:0007669"/>
    <property type="project" value="TreeGrafter"/>
</dbReference>
<organism evidence="17 18">
    <name type="scientific">Lymnaea stagnalis</name>
    <name type="common">Great pond snail</name>
    <name type="synonym">Helix stagnalis</name>
    <dbReference type="NCBI Taxonomy" id="6523"/>
    <lineage>
        <taxon>Eukaryota</taxon>
        <taxon>Metazoa</taxon>
        <taxon>Spiralia</taxon>
        <taxon>Lophotrochozoa</taxon>
        <taxon>Mollusca</taxon>
        <taxon>Gastropoda</taxon>
        <taxon>Heterobranchia</taxon>
        <taxon>Euthyneura</taxon>
        <taxon>Panpulmonata</taxon>
        <taxon>Hygrophila</taxon>
        <taxon>Lymnaeoidea</taxon>
        <taxon>Lymnaeidae</taxon>
        <taxon>Lymnaea</taxon>
    </lineage>
</organism>
<evidence type="ECO:0000256" key="1">
    <source>
        <dbReference type="ARBA" id="ARBA00001970"/>
    </source>
</evidence>
<keyword evidence="6 14" id="KW-0812">Transmembrane</keyword>
<comment type="cofactor">
    <cofactor evidence="1">
        <name>heme b</name>
        <dbReference type="ChEBI" id="CHEBI:60344"/>
    </cofactor>
</comment>
<name>A0AAV2IJB9_LYMST</name>
<dbReference type="EMBL" id="CAXITT010000806">
    <property type="protein sequence ID" value="CAL1546401.1"/>
    <property type="molecule type" value="Genomic_DNA"/>
</dbReference>
<protein>
    <submittedName>
        <fullName evidence="17">Uncharacterized protein</fullName>
    </submittedName>
</protein>
<accession>A0AAV2IJB9</accession>
<comment type="similarity">
    <text evidence="4">Belongs to the STEAP family.</text>
</comment>
<feature type="transmembrane region" description="Helical" evidence="14">
    <location>
        <begin position="386"/>
        <end position="404"/>
    </location>
</feature>
<dbReference type="GO" id="GO:0015677">
    <property type="term" value="P:copper ion import"/>
    <property type="evidence" value="ECO:0007669"/>
    <property type="project" value="TreeGrafter"/>
</dbReference>
<comment type="cofactor">
    <cofactor evidence="2">
        <name>FAD</name>
        <dbReference type="ChEBI" id="CHEBI:57692"/>
    </cofactor>
</comment>
<evidence type="ECO:0000256" key="10">
    <source>
        <dbReference type="ARBA" id="ARBA00023008"/>
    </source>
</evidence>
<sequence length="512" mass="56287">MDTRPGRTTLGIVGTGNFAVALSKRLTMAGYDVVMGSRRPEARQTSLGLINGCLCGVELTSIRECIHKSDIIFVAIHKEDFGITLKPFDEETQGKILIDVSNREYRYAIHSNAEHLASVLPKASVVKAFNSISAYTMESYGDSAGNQKVFIASNDPGARAKVGDIAKTIGFRVVDMGGLKSALFMEEFVLKVFSHWKVPLFLTFGIFNLWSLYIVYIYFIEATQFSWEQVFLKVLNKPLCMTAITVLALTYLPGQLASICQVYYGTKHRPFPRVLDTWLKSRKQFGLIGFILATFHTIASALMMSPTYYSSWYHKVTITVPANSNLSSHLVLPVSQAWMVWKGEAALLAGLTGFILLAVIAVTSIPSVGESLNWSEWRCVHSKLSLAVLLTTVGHVCIMGAPGWAKAGPLKSFKSITLLSILLPMLVIVLRLIFSCPPLSGYLRKIRRGWERGSGYQVVPSASVYNTNETSKASYTGIPLEASCECDNSARGQLPCVTHKTVTANSQCDCSV</sequence>
<evidence type="ECO:0000256" key="13">
    <source>
        <dbReference type="ARBA" id="ARBA00049387"/>
    </source>
</evidence>
<dbReference type="SUPFAM" id="SSF51735">
    <property type="entry name" value="NAD(P)-binding Rossmann-fold domains"/>
    <property type="match status" value="1"/>
</dbReference>
<keyword evidence="18" id="KW-1185">Reference proteome</keyword>
<feature type="transmembrane region" description="Helical" evidence="14">
    <location>
        <begin position="200"/>
        <end position="219"/>
    </location>
</feature>
<evidence type="ECO:0000259" key="15">
    <source>
        <dbReference type="Pfam" id="PF01794"/>
    </source>
</evidence>
<feature type="transmembrane region" description="Helical" evidence="14">
    <location>
        <begin position="239"/>
        <end position="264"/>
    </location>
</feature>
<keyword evidence="9" id="KW-0560">Oxidoreductase</keyword>
<dbReference type="PANTHER" id="PTHR14239">
    <property type="entry name" value="DUDULIN-RELATED"/>
    <property type="match status" value="1"/>
</dbReference>
<dbReference type="GO" id="GO:0006826">
    <property type="term" value="P:iron ion transport"/>
    <property type="evidence" value="ECO:0007669"/>
    <property type="project" value="UniProtKB-KW"/>
</dbReference>
<evidence type="ECO:0000256" key="5">
    <source>
        <dbReference type="ARBA" id="ARBA00022496"/>
    </source>
</evidence>
<dbReference type="GO" id="GO:0052851">
    <property type="term" value="F:ferric-chelate reductase (NADPH) activity"/>
    <property type="evidence" value="ECO:0007669"/>
    <property type="project" value="TreeGrafter"/>
</dbReference>
<keyword evidence="5" id="KW-0408">Iron</keyword>
<evidence type="ECO:0000256" key="12">
    <source>
        <dbReference type="ARBA" id="ARBA00048958"/>
    </source>
</evidence>
<keyword evidence="10" id="KW-0186">Copper</keyword>
<proteinExistence type="inferred from homology"/>
<dbReference type="InterPro" id="IPR028939">
    <property type="entry name" value="P5C_Rdtase_cat_N"/>
</dbReference>
<dbReference type="GO" id="GO:0005886">
    <property type="term" value="C:plasma membrane"/>
    <property type="evidence" value="ECO:0007669"/>
    <property type="project" value="TreeGrafter"/>
</dbReference>
<gene>
    <name evidence="17" type="ORF">GSLYS_00019778001</name>
</gene>
<keyword evidence="7" id="KW-0967">Endosome</keyword>
<dbReference type="GO" id="GO:0010008">
    <property type="term" value="C:endosome membrane"/>
    <property type="evidence" value="ECO:0007669"/>
    <property type="project" value="UniProtKB-SubCell"/>
</dbReference>
<evidence type="ECO:0000259" key="16">
    <source>
        <dbReference type="Pfam" id="PF03807"/>
    </source>
</evidence>
<comment type="caution">
    <text evidence="17">The sequence shown here is derived from an EMBL/GenBank/DDBJ whole genome shotgun (WGS) entry which is preliminary data.</text>
</comment>
<dbReference type="Proteomes" id="UP001497497">
    <property type="component" value="Unassembled WGS sequence"/>
</dbReference>
<evidence type="ECO:0000313" key="17">
    <source>
        <dbReference type="EMBL" id="CAL1546401.1"/>
    </source>
</evidence>
<evidence type="ECO:0000256" key="11">
    <source>
        <dbReference type="ARBA" id="ARBA00023136"/>
    </source>
</evidence>
<feature type="transmembrane region" description="Helical" evidence="14">
    <location>
        <begin position="345"/>
        <end position="365"/>
    </location>
</feature>
<feature type="transmembrane region" description="Helical" evidence="14">
    <location>
        <begin position="416"/>
        <end position="434"/>
    </location>
</feature>
<evidence type="ECO:0000256" key="3">
    <source>
        <dbReference type="ARBA" id="ARBA00004337"/>
    </source>
</evidence>